<dbReference type="InterPro" id="IPR036849">
    <property type="entry name" value="Enolase-like_C_sf"/>
</dbReference>
<dbReference type="EC" id="4.2.1.11" evidence="3"/>
<proteinExistence type="inferred from homology"/>
<accession>A0AAD6DAQ7</accession>
<dbReference type="SFLD" id="SFLDS00001">
    <property type="entry name" value="Enolase"/>
    <property type="match status" value="1"/>
</dbReference>
<keyword evidence="7" id="KW-0456">Lyase</keyword>
<evidence type="ECO:0000313" key="15">
    <source>
        <dbReference type="EMBL" id="KAJ5569221.1"/>
    </source>
</evidence>
<feature type="binding site" evidence="11">
    <location>
        <position position="393"/>
    </location>
    <ligand>
        <name>substrate</name>
    </ligand>
</feature>
<evidence type="ECO:0000256" key="1">
    <source>
        <dbReference type="ARBA" id="ARBA00005031"/>
    </source>
</evidence>
<dbReference type="PROSITE" id="PS00164">
    <property type="entry name" value="ENOLASE"/>
    <property type="match status" value="1"/>
</dbReference>
<evidence type="ECO:0000313" key="16">
    <source>
        <dbReference type="Proteomes" id="UP001216150"/>
    </source>
</evidence>
<dbReference type="EMBL" id="JAQJAC010000010">
    <property type="protein sequence ID" value="KAJ5569221.1"/>
    <property type="molecule type" value="Genomic_DNA"/>
</dbReference>
<dbReference type="FunFam" id="3.30.390.10:FF:000001">
    <property type="entry name" value="Enolase"/>
    <property type="match status" value="1"/>
</dbReference>
<dbReference type="Pfam" id="PF03952">
    <property type="entry name" value="Enolase_N"/>
    <property type="match status" value="1"/>
</dbReference>
<keyword evidence="5 12" id="KW-0460">Magnesium</keyword>
<feature type="binding site" evidence="11">
    <location>
        <position position="317"/>
    </location>
    <ligand>
        <name>substrate</name>
    </ligand>
</feature>
<dbReference type="PIRSF" id="PIRSF001400">
    <property type="entry name" value="Enolase"/>
    <property type="match status" value="1"/>
</dbReference>
<evidence type="ECO:0000259" key="14">
    <source>
        <dbReference type="SMART" id="SM01193"/>
    </source>
</evidence>
<dbReference type="NCBIfam" id="TIGR01060">
    <property type="entry name" value="eno"/>
    <property type="match status" value="1"/>
</dbReference>
<evidence type="ECO:0000256" key="2">
    <source>
        <dbReference type="ARBA" id="ARBA00009604"/>
    </source>
</evidence>
<dbReference type="Proteomes" id="UP001216150">
    <property type="component" value="Unassembled WGS sequence"/>
</dbReference>
<feature type="binding site" evidence="12">
    <location>
        <position position="317"/>
    </location>
    <ligand>
        <name>Mg(2+)</name>
        <dbReference type="ChEBI" id="CHEBI:18420"/>
    </ligand>
</feature>
<keyword evidence="16" id="KW-1185">Reference proteome</keyword>
<gene>
    <name evidence="15" type="ORF">N7450_011707</name>
</gene>
<dbReference type="GO" id="GO:0004634">
    <property type="term" value="F:phosphopyruvate hydratase activity"/>
    <property type="evidence" value="ECO:0007669"/>
    <property type="project" value="UniProtKB-EC"/>
</dbReference>
<organism evidence="15 16">
    <name type="scientific">Penicillium hetheringtonii</name>
    <dbReference type="NCBI Taxonomy" id="911720"/>
    <lineage>
        <taxon>Eukaryota</taxon>
        <taxon>Fungi</taxon>
        <taxon>Dikarya</taxon>
        <taxon>Ascomycota</taxon>
        <taxon>Pezizomycotina</taxon>
        <taxon>Eurotiomycetes</taxon>
        <taxon>Eurotiomycetidae</taxon>
        <taxon>Eurotiales</taxon>
        <taxon>Aspergillaceae</taxon>
        <taxon>Penicillium</taxon>
    </lineage>
</organism>
<dbReference type="AlphaFoldDB" id="A0AAD6DAQ7"/>
<dbReference type="CDD" id="cd03313">
    <property type="entry name" value="enolase"/>
    <property type="match status" value="1"/>
</dbReference>
<feature type="domain" description="Enolase N-terminal" evidence="14">
    <location>
        <begin position="2"/>
        <end position="134"/>
    </location>
</feature>
<comment type="caution">
    <text evidence="15">The sequence shown here is derived from an EMBL/GenBank/DDBJ whole genome shotgun (WGS) entry which is preliminary data.</text>
</comment>
<dbReference type="InterPro" id="IPR020810">
    <property type="entry name" value="Enolase_C"/>
</dbReference>
<dbReference type="SUPFAM" id="SSF51604">
    <property type="entry name" value="Enolase C-terminal domain-like"/>
    <property type="match status" value="1"/>
</dbReference>
<dbReference type="PANTHER" id="PTHR11902:SF6">
    <property type="entry name" value="ENOLASE"/>
    <property type="match status" value="1"/>
</dbReference>
<dbReference type="GO" id="GO:0006096">
    <property type="term" value="P:glycolytic process"/>
    <property type="evidence" value="ECO:0007669"/>
    <property type="project" value="UniProtKB-KW"/>
</dbReference>
<evidence type="ECO:0000256" key="7">
    <source>
        <dbReference type="ARBA" id="ARBA00023239"/>
    </source>
</evidence>
<sequence>MIRSIKAAQRLDSRGNPTVQVDLTTDKGIFRAIVPSGASTGTNEAVELRDGDSSQYGGKGVNKAVSNVENIIAPALVQSGLRVDTDQKKIDELLKSLDGTKNKANLGANAILGVSMACARAGAAASGLHLYEYLRRESGANTPYVLPVPFFNVLNGGVHSGNEMAFQETMIAPVGATSLAEGVQMCSEVYQHLKNVITKKFGPSAIGIGDEGGFAPTISQPHEALNLLVQAVSEAGYKGRIKFGIDPALSEFFKNGNYDFGFKSSKQDLRSPKQLMDLYRLLLGEYPIVLLEDPFAENDWDSWTEFCRDCPVELVGDDLLVTNKAYVQEAHEKKACNSMLLKINQIGTISEAIEAANLAFTYGWSVFVSHRSGETNDDFIADLVVGLRTGHIKSGAPCRGERVAKYNRLMEIEEILRAKGEQILYAGDDFRTAYSI</sequence>
<dbReference type="InterPro" id="IPR000941">
    <property type="entry name" value="Enolase"/>
</dbReference>
<dbReference type="Gene3D" id="3.30.390.10">
    <property type="entry name" value="Enolase-like, N-terminal domain"/>
    <property type="match status" value="1"/>
</dbReference>
<keyword evidence="12" id="KW-0479">Metal-binding</keyword>
<feature type="binding site" evidence="11">
    <location>
        <position position="168"/>
    </location>
    <ligand>
        <name>substrate</name>
    </ligand>
</feature>
<feature type="active site" description="Proton donor" evidence="10">
    <location>
        <position position="211"/>
    </location>
</feature>
<evidence type="ECO:0000256" key="9">
    <source>
        <dbReference type="ARBA" id="ARBA00048333"/>
    </source>
</evidence>
<reference evidence="15 16" key="1">
    <citation type="journal article" date="2023" name="IMA Fungus">
        <title>Comparative genomic study of the Penicillium genus elucidates a diverse pangenome and 15 lateral gene transfer events.</title>
        <authorList>
            <person name="Petersen C."/>
            <person name="Sorensen T."/>
            <person name="Nielsen M.R."/>
            <person name="Sondergaard T.E."/>
            <person name="Sorensen J.L."/>
            <person name="Fitzpatrick D.A."/>
            <person name="Frisvad J.C."/>
            <person name="Nielsen K.L."/>
        </authorList>
    </citation>
    <scope>NUCLEOTIDE SEQUENCE [LARGE SCALE GENOMIC DNA]</scope>
    <source>
        <strain evidence="15 16">IBT 29057</strain>
    </source>
</reference>
<feature type="binding site" evidence="11">
    <location>
        <position position="159"/>
    </location>
    <ligand>
        <name>substrate</name>
    </ligand>
</feature>
<dbReference type="SFLD" id="SFLDF00002">
    <property type="entry name" value="enolase"/>
    <property type="match status" value="1"/>
</dbReference>
<evidence type="ECO:0000256" key="6">
    <source>
        <dbReference type="ARBA" id="ARBA00023152"/>
    </source>
</evidence>
<comment type="similarity">
    <text evidence="2">Belongs to the enolase family.</text>
</comment>
<evidence type="ECO:0000259" key="13">
    <source>
        <dbReference type="SMART" id="SM01192"/>
    </source>
</evidence>
<dbReference type="InterPro" id="IPR020809">
    <property type="entry name" value="Enolase_CS"/>
</dbReference>
<dbReference type="SUPFAM" id="SSF54826">
    <property type="entry name" value="Enolase N-terminal domain-like"/>
    <property type="match status" value="1"/>
</dbReference>
<feature type="binding site" evidence="11">
    <location>
        <begin position="369"/>
        <end position="372"/>
    </location>
    <ligand>
        <name>substrate</name>
    </ligand>
</feature>
<evidence type="ECO:0000256" key="12">
    <source>
        <dbReference type="PIRSR" id="PIRSR001400-3"/>
    </source>
</evidence>
<dbReference type="SMART" id="SM01192">
    <property type="entry name" value="Enolase_C"/>
    <property type="match status" value="1"/>
</dbReference>
<dbReference type="PANTHER" id="PTHR11902">
    <property type="entry name" value="ENOLASE"/>
    <property type="match status" value="1"/>
</dbReference>
<feature type="binding site" evidence="12">
    <location>
        <position position="292"/>
    </location>
    <ligand>
        <name>Mg(2+)</name>
        <dbReference type="ChEBI" id="CHEBI:18420"/>
    </ligand>
</feature>
<dbReference type="InterPro" id="IPR020811">
    <property type="entry name" value="Enolase_N"/>
</dbReference>
<keyword evidence="6" id="KW-0324">Glycolysis</keyword>
<dbReference type="PRINTS" id="PR00148">
    <property type="entry name" value="ENOLASE"/>
</dbReference>
<feature type="domain" description="Enolase C-terminal TIM barrel" evidence="13">
    <location>
        <begin position="143"/>
        <end position="433"/>
    </location>
</feature>
<protein>
    <recommendedName>
        <fullName evidence="4">Enolase</fullName>
        <ecNumber evidence="3">4.2.1.11</ecNumber>
    </recommendedName>
    <alternativeName>
        <fullName evidence="8">2-phosphoglycerate dehydratase</fullName>
    </alternativeName>
</protein>
<comment type="catalytic activity">
    <reaction evidence="9">
        <text>(2R)-2-phosphoglycerate = phosphoenolpyruvate + H2O</text>
        <dbReference type="Rhea" id="RHEA:10164"/>
        <dbReference type="ChEBI" id="CHEBI:15377"/>
        <dbReference type="ChEBI" id="CHEBI:58289"/>
        <dbReference type="ChEBI" id="CHEBI:58702"/>
        <dbReference type="EC" id="4.2.1.11"/>
    </reaction>
</comment>
<comment type="pathway">
    <text evidence="1">Carbohydrate degradation; glycolysis; pyruvate from D-glyceraldehyde 3-phosphate: step 4/5.</text>
</comment>
<dbReference type="Pfam" id="PF00113">
    <property type="entry name" value="Enolase_C"/>
    <property type="match status" value="1"/>
</dbReference>
<comment type="cofactor">
    <cofactor evidence="12">
        <name>Mg(2+)</name>
        <dbReference type="ChEBI" id="CHEBI:18420"/>
    </cofactor>
    <text evidence="12">Mg(2+) is required for catalysis and for stabilizing the dimer.</text>
</comment>
<evidence type="ECO:0000256" key="5">
    <source>
        <dbReference type="ARBA" id="ARBA00022842"/>
    </source>
</evidence>
<evidence type="ECO:0000256" key="10">
    <source>
        <dbReference type="PIRSR" id="PIRSR001400-1"/>
    </source>
</evidence>
<feature type="binding site" evidence="11">
    <location>
        <position position="292"/>
    </location>
    <ligand>
        <name>substrate</name>
    </ligand>
</feature>
<dbReference type="SFLD" id="SFLDG00178">
    <property type="entry name" value="enolase"/>
    <property type="match status" value="1"/>
</dbReference>
<dbReference type="SMART" id="SM01193">
    <property type="entry name" value="Enolase_N"/>
    <property type="match status" value="1"/>
</dbReference>
<dbReference type="GO" id="GO:0000015">
    <property type="term" value="C:phosphopyruvate hydratase complex"/>
    <property type="evidence" value="ECO:0007669"/>
    <property type="project" value="InterPro"/>
</dbReference>
<dbReference type="GO" id="GO:0000287">
    <property type="term" value="F:magnesium ion binding"/>
    <property type="evidence" value="ECO:0007669"/>
    <property type="project" value="InterPro"/>
</dbReference>
<dbReference type="InterPro" id="IPR029017">
    <property type="entry name" value="Enolase-like_N"/>
</dbReference>
<name>A0AAD6DAQ7_9EURO</name>
<dbReference type="Gene3D" id="3.20.20.120">
    <property type="entry name" value="Enolase-like C-terminal domain"/>
    <property type="match status" value="1"/>
</dbReference>
<feature type="active site" description="Proton acceptor" evidence="10">
    <location>
        <position position="342"/>
    </location>
</feature>
<dbReference type="HAMAP" id="MF_00318">
    <property type="entry name" value="Enolase"/>
    <property type="match status" value="1"/>
</dbReference>
<evidence type="ECO:0000256" key="4">
    <source>
        <dbReference type="ARBA" id="ARBA00017068"/>
    </source>
</evidence>
<evidence type="ECO:0000256" key="3">
    <source>
        <dbReference type="ARBA" id="ARBA00012058"/>
    </source>
</evidence>
<evidence type="ECO:0000256" key="11">
    <source>
        <dbReference type="PIRSR" id="PIRSR001400-2"/>
    </source>
</evidence>
<feature type="binding site" evidence="12">
    <location>
        <position position="246"/>
    </location>
    <ligand>
        <name>Mg(2+)</name>
        <dbReference type="ChEBI" id="CHEBI:18420"/>
    </ligand>
</feature>
<evidence type="ECO:0000256" key="8">
    <source>
        <dbReference type="ARBA" id="ARBA00032132"/>
    </source>
</evidence>